<dbReference type="Proteomes" id="UP000004095">
    <property type="component" value="Unassembled WGS sequence"/>
</dbReference>
<comment type="caution">
    <text evidence="1">The sequence shown here is derived from an EMBL/GenBank/DDBJ whole genome shotgun (WGS) entry which is preliminary data.</text>
</comment>
<proteinExistence type="predicted"/>
<dbReference type="AlphaFoldDB" id="A1ZW24"/>
<sequence length="58" mass="6699">MTRWASKTKFLPFDLKTKNGFFGEKYFYTLSLANLFSVNLPNNSPLPHLPFLLGSRTM</sequence>
<evidence type="ECO:0000313" key="2">
    <source>
        <dbReference type="Proteomes" id="UP000004095"/>
    </source>
</evidence>
<organism evidence="1 2">
    <name type="scientific">Microscilla marina ATCC 23134</name>
    <dbReference type="NCBI Taxonomy" id="313606"/>
    <lineage>
        <taxon>Bacteria</taxon>
        <taxon>Pseudomonadati</taxon>
        <taxon>Bacteroidota</taxon>
        <taxon>Cytophagia</taxon>
        <taxon>Cytophagales</taxon>
        <taxon>Microscillaceae</taxon>
        <taxon>Microscilla</taxon>
    </lineage>
</organism>
<accession>A1ZW24</accession>
<reference evidence="1 2" key="1">
    <citation type="submission" date="2007-01" db="EMBL/GenBank/DDBJ databases">
        <authorList>
            <person name="Haygood M."/>
            <person name="Podell S."/>
            <person name="Anderson C."/>
            <person name="Hopkinson B."/>
            <person name="Roe K."/>
            <person name="Barbeau K."/>
            <person name="Gaasterland T."/>
            <person name="Ferriera S."/>
            <person name="Johnson J."/>
            <person name="Kravitz S."/>
            <person name="Beeson K."/>
            <person name="Sutton G."/>
            <person name="Rogers Y.-H."/>
            <person name="Friedman R."/>
            <person name="Frazier M."/>
            <person name="Venter J.C."/>
        </authorList>
    </citation>
    <scope>NUCLEOTIDE SEQUENCE [LARGE SCALE GENOMIC DNA]</scope>
    <source>
        <strain evidence="1 2">ATCC 23134</strain>
    </source>
</reference>
<dbReference type="EMBL" id="AAWS01000049">
    <property type="protein sequence ID" value="EAY25387.1"/>
    <property type="molecule type" value="Genomic_DNA"/>
</dbReference>
<name>A1ZW24_MICM2</name>
<evidence type="ECO:0000313" key="1">
    <source>
        <dbReference type="EMBL" id="EAY25387.1"/>
    </source>
</evidence>
<gene>
    <name evidence="1" type="ORF">M23134_06646</name>
</gene>
<keyword evidence="2" id="KW-1185">Reference proteome</keyword>
<protein>
    <submittedName>
        <fullName evidence="1">Uncharacterized protein</fullName>
    </submittedName>
</protein>